<comment type="caution">
    <text evidence="1">The sequence shown here is derived from an EMBL/GenBank/DDBJ whole genome shotgun (WGS) entry which is preliminary data.</text>
</comment>
<keyword evidence="2" id="KW-1185">Reference proteome</keyword>
<name>A0A497YI82_9BACL</name>
<dbReference type="Proteomes" id="UP000280791">
    <property type="component" value="Unassembled WGS sequence"/>
</dbReference>
<dbReference type="OrthoDB" id="69535at2"/>
<dbReference type="AlphaFoldDB" id="A0A497YI82"/>
<evidence type="ECO:0000313" key="1">
    <source>
        <dbReference type="EMBL" id="RLJ90696.1"/>
    </source>
</evidence>
<sequence>MDIRKAQAEDAAGIRKVCAVDNPETYHGLLPKHEIERVIERQQNSDSQNKHDVLDLGVALYKFSRGNP</sequence>
<evidence type="ECO:0008006" key="3">
    <source>
        <dbReference type="Google" id="ProtNLM"/>
    </source>
</evidence>
<gene>
    <name evidence="1" type="ORF">DFR62_0844</name>
</gene>
<dbReference type="EMBL" id="RCCP01000001">
    <property type="protein sequence ID" value="RLJ90696.1"/>
    <property type="molecule type" value="Genomic_DNA"/>
</dbReference>
<evidence type="ECO:0000313" key="2">
    <source>
        <dbReference type="Proteomes" id="UP000280791"/>
    </source>
</evidence>
<protein>
    <recommendedName>
        <fullName evidence="3">Acetyltransferase (GNAT) family protein</fullName>
    </recommendedName>
</protein>
<dbReference type="RefSeq" id="WP_121298185.1">
    <property type="nucleotide sequence ID" value="NZ_QBEW01000089.1"/>
</dbReference>
<proteinExistence type="predicted"/>
<reference evidence="1 2" key="1">
    <citation type="submission" date="2018-10" db="EMBL/GenBank/DDBJ databases">
        <title>Genomic Encyclopedia of Type Strains, Phase IV (KMG-IV): sequencing the most valuable type-strain genomes for metagenomic binning, comparative biology and taxonomic classification.</title>
        <authorList>
            <person name="Goeker M."/>
        </authorList>
    </citation>
    <scope>NUCLEOTIDE SEQUENCE [LARGE SCALE GENOMIC DNA]</scope>
    <source>
        <strain evidence="1 2">DSM 20549</strain>
    </source>
</reference>
<organism evidence="1 2">
    <name type="scientific">Planococcus citreus</name>
    <dbReference type="NCBI Taxonomy" id="1373"/>
    <lineage>
        <taxon>Bacteria</taxon>
        <taxon>Bacillati</taxon>
        <taxon>Bacillota</taxon>
        <taxon>Bacilli</taxon>
        <taxon>Bacillales</taxon>
        <taxon>Caryophanaceae</taxon>
        <taxon>Planococcus</taxon>
    </lineage>
</organism>
<accession>A0A497YI82</accession>
<dbReference type="Gene3D" id="3.40.630.30">
    <property type="match status" value="1"/>
</dbReference>